<reference evidence="4" key="1">
    <citation type="submission" date="2016-10" db="EMBL/GenBank/DDBJ databases">
        <authorList>
            <person name="Varghese N."/>
            <person name="Submissions S."/>
        </authorList>
    </citation>
    <scope>NUCLEOTIDE SEQUENCE [LARGE SCALE GENOMIC DNA]</scope>
    <source>
        <strain evidence="4">CGMCC 4.7042</strain>
    </source>
</reference>
<protein>
    <recommendedName>
        <fullName evidence="2">DUF4328 domain-containing protein</fullName>
    </recommendedName>
</protein>
<keyword evidence="1" id="KW-0812">Transmembrane</keyword>
<feature type="transmembrane region" description="Helical" evidence="1">
    <location>
        <begin position="164"/>
        <end position="184"/>
    </location>
</feature>
<dbReference type="Pfam" id="PF14219">
    <property type="entry name" value="DUF4328"/>
    <property type="match status" value="1"/>
</dbReference>
<gene>
    <name evidence="3" type="ORF">SAMN05444921_101277</name>
</gene>
<feature type="transmembrane region" description="Helical" evidence="1">
    <location>
        <begin position="32"/>
        <end position="57"/>
    </location>
</feature>
<dbReference type="EMBL" id="FNHI01000001">
    <property type="protein sequence ID" value="SDL77384.1"/>
    <property type="molecule type" value="Genomic_DNA"/>
</dbReference>
<keyword evidence="1" id="KW-0472">Membrane</keyword>
<dbReference type="Proteomes" id="UP000199063">
    <property type="component" value="Unassembled WGS sequence"/>
</dbReference>
<keyword evidence="1" id="KW-1133">Transmembrane helix</keyword>
<keyword evidence="4" id="KW-1185">Reference proteome</keyword>
<feature type="transmembrane region" description="Helical" evidence="1">
    <location>
        <begin position="78"/>
        <end position="98"/>
    </location>
</feature>
<dbReference type="STRING" id="1196353.SAMN05444921_101277"/>
<proteinExistence type="predicted"/>
<organism evidence="3 4">
    <name type="scientific">Streptomyces wuyuanensis</name>
    <dbReference type="NCBI Taxonomy" id="1196353"/>
    <lineage>
        <taxon>Bacteria</taxon>
        <taxon>Bacillati</taxon>
        <taxon>Actinomycetota</taxon>
        <taxon>Actinomycetes</taxon>
        <taxon>Kitasatosporales</taxon>
        <taxon>Streptomycetaceae</taxon>
        <taxon>Streptomyces</taxon>
    </lineage>
</organism>
<evidence type="ECO:0000256" key="1">
    <source>
        <dbReference type="SAM" id="Phobius"/>
    </source>
</evidence>
<evidence type="ECO:0000313" key="3">
    <source>
        <dbReference type="EMBL" id="SDL77384.1"/>
    </source>
</evidence>
<dbReference type="InterPro" id="IPR025565">
    <property type="entry name" value="DUF4328"/>
</dbReference>
<feature type="domain" description="DUF4328" evidence="2">
    <location>
        <begin position="73"/>
        <end position="222"/>
    </location>
</feature>
<dbReference type="AlphaFoldDB" id="A0A1G9MTF7"/>
<evidence type="ECO:0000259" key="2">
    <source>
        <dbReference type="Pfam" id="PF14219"/>
    </source>
</evidence>
<sequence length="235" mass="25610">MFPWGVLLVSVDSVSAAPTGRTGVRSLRGLGVAVVLLLGLVIAADVFAVVAGARMYAFWGAEPVDFEVYSEWERLYRWSDVATMSTFVACGVVFILWFRRARINAEVFAPDGHSLVRGWAVWGWLVPVVNLWIPRRVALDIWSASTTGAHLGQAPRQSSGLVNAWWTLWVVSTVPTALATWSHAKAEGPAETRQAVALTLLSVLLDIAAAVLAVRVVRRLTAMQHRKALEATPVP</sequence>
<accession>A0A1G9MTF7</accession>
<name>A0A1G9MTF7_9ACTN</name>
<evidence type="ECO:0000313" key="4">
    <source>
        <dbReference type="Proteomes" id="UP000199063"/>
    </source>
</evidence>
<feature type="transmembrane region" description="Helical" evidence="1">
    <location>
        <begin position="196"/>
        <end position="217"/>
    </location>
</feature>